<keyword evidence="8" id="KW-0902">Two-component regulatory system</keyword>
<dbReference type="EMBL" id="AP027731">
    <property type="protein sequence ID" value="BDZ46231.1"/>
    <property type="molecule type" value="Genomic_DNA"/>
</dbReference>
<evidence type="ECO:0000256" key="4">
    <source>
        <dbReference type="ARBA" id="ARBA00022679"/>
    </source>
</evidence>
<dbReference type="InterPro" id="IPR050482">
    <property type="entry name" value="Sensor_HK_TwoCompSys"/>
</dbReference>
<keyword evidence="10" id="KW-0812">Transmembrane</keyword>
<evidence type="ECO:0000256" key="5">
    <source>
        <dbReference type="ARBA" id="ARBA00022741"/>
    </source>
</evidence>
<feature type="transmembrane region" description="Helical" evidence="10">
    <location>
        <begin position="12"/>
        <end position="32"/>
    </location>
</feature>
<dbReference type="Pfam" id="PF23539">
    <property type="entry name" value="DUF7134"/>
    <property type="match status" value="1"/>
</dbReference>
<name>A0ABN6XRD8_9MICO</name>
<dbReference type="Proteomes" id="UP001321498">
    <property type="component" value="Chromosome"/>
</dbReference>
<evidence type="ECO:0000256" key="7">
    <source>
        <dbReference type="ARBA" id="ARBA00022840"/>
    </source>
</evidence>
<keyword evidence="3" id="KW-0597">Phosphoprotein</keyword>
<accession>A0ABN6XRD8</accession>
<evidence type="ECO:0000256" key="10">
    <source>
        <dbReference type="SAM" id="Phobius"/>
    </source>
</evidence>
<evidence type="ECO:0000256" key="2">
    <source>
        <dbReference type="ARBA" id="ARBA00012438"/>
    </source>
</evidence>
<evidence type="ECO:0000256" key="8">
    <source>
        <dbReference type="ARBA" id="ARBA00023012"/>
    </source>
</evidence>
<keyword evidence="4" id="KW-0808">Transferase</keyword>
<keyword evidence="5" id="KW-0547">Nucleotide-binding</keyword>
<dbReference type="Gene3D" id="3.30.565.10">
    <property type="entry name" value="Histidine kinase-like ATPase, C-terminal domain"/>
    <property type="match status" value="1"/>
</dbReference>
<dbReference type="PANTHER" id="PTHR24421">
    <property type="entry name" value="NITRATE/NITRITE SENSOR PROTEIN NARX-RELATED"/>
    <property type="match status" value="1"/>
</dbReference>
<evidence type="ECO:0000256" key="3">
    <source>
        <dbReference type="ARBA" id="ARBA00022553"/>
    </source>
</evidence>
<evidence type="ECO:0000259" key="11">
    <source>
        <dbReference type="Pfam" id="PF02518"/>
    </source>
</evidence>
<dbReference type="Gene3D" id="1.20.5.1930">
    <property type="match status" value="1"/>
</dbReference>
<dbReference type="GO" id="GO:0016301">
    <property type="term" value="F:kinase activity"/>
    <property type="evidence" value="ECO:0007669"/>
    <property type="project" value="UniProtKB-KW"/>
</dbReference>
<organism evidence="14 15">
    <name type="scientific">Naasia aerilata</name>
    <dbReference type="NCBI Taxonomy" id="1162966"/>
    <lineage>
        <taxon>Bacteria</taxon>
        <taxon>Bacillati</taxon>
        <taxon>Actinomycetota</taxon>
        <taxon>Actinomycetes</taxon>
        <taxon>Micrococcales</taxon>
        <taxon>Microbacteriaceae</taxon>
        <taxon>Naasia</taxon>
    </lineage>
</organism>
<evidence type="ECO:0000313" key="15">
    <source>
        <dbReference type="Proteomes" id="UP001321498"/>
    </source>
</evidence>
<feature type="domain" description="DUF7134" evidence="13">
    <location>
        <begin position="2"/>
        <end position="110"/>
    </location>
</feature>
<dbReference type="Pfam" id="PF07730">
    <property type="entry name" value="HisKA_3"/>
    <property type="match status" value="1"/>
</dbReference>
<keyword evidence="10" id="KW-1133">Transmembrane helix</keyword>
<evidence type="ECO:0000259" key="12">
    <source>
        <dbReference type="Pfam" id="PF07730"/>
    </source>
</evidence>
<dbReference type="CDD" id="cd16917">
    <property type="entry name" value="HATPase_UhpB-NarQ-NarX-like"/>
    <property type="match status" value="1"/>
</dbReference>
<feature type="domain" description="Histidine kinase/HSP90-like ATPase" evidence="11">
    <location>
        <begin position="246"/>
        <end position="337"/>
    </location>
</feature>
<feature type="transmembrane region" description="Helical" evidence="10">
    <location>
        <begin position="53"/>
        <end position="73"/>
    </location>
</feature>
<feature type="coiled-coil region" evidence="9">
    <location>
        <begin position="106"/>
        <end position="133"/>
    </location>
</feature>
<dbReference type="InterPro" id="IPR003594">
    <property type="entry name" value="HATPase_dom"/>
</dbReference>
<feature type="transmembrane region" description="Helical" evidence="10">
    <location>
        <begin position="85"/>
        <end position="107"/>
    </location>
</feature>
<proteinExistence type="predicted"/>
<evidence type="ECO:0000256" key="1">
    <source>
        <dbReference type="ARBA" id="ARBA00000085"/>
    </source>
</evidence>
<dbReference type="EC" id="2.7.13.3" evidence="2"/>
<dbReference type="InterPro" id="IPR036890">
    <property type="entry name" value="HATPase_C_sf"/>
</dbReference>
<dbReference type="SUPFAM" id="SSF55874">
    <property type="entry name" value="ATPase domain of HSP90 chaperone/DNA topoisomerase II/histidine kinase"/>
    <property type="match status" value="1"/>
</dbReference>
<comment type="catalytic activity">
    <reaction evidence="1">
        <text>ATP + protein L-histidine = ADP + protein N-phospho-L-histidine.</text>
        <dbReference type="EC" id="2.7.13.3"/>
    </reaction>
</comment>
<evidence type="ECO:0000256" key="6">
    <source>
        <dbReference type="ARBA" id="ARBA00022777"/>
    </source>
</evidence>
<sequence>MIALVFRRPYPVAVLLVVTLLTTIVTFSVDANNDLFAIPIALYAVAAFRSPRLAWALAGGALLVGTGGLLLHREELDPKLQPVDYATLFLLVLATYVVAILLGTLVASRRERVRALEERAAQLARERDNQATIATLAERSRIAREMHDIVAHSVSVMVALADGASAAVERSPQSAKRALDELAATGRTALADMRSLLGVLGEGSGDELRPAPTRRDLPDLVSRFRTAGLPVRLSESGEPITEPALELALYRLVQEALTNALRYAVDPTIVSVDVRYSPDRIALTVTDDGRASSVPAPSMGSARGLIGMQERAAVHRGTAESGPRPGGGWQVRVVLPRAAGSAASDPEGREGR</sequence>
<keyword evidence="10" id="KW-0472">Membrane</keyword>
<keyword evidence="7" id="KW-0067">ATP-binding</keyword>
<keyword evidence="15" id="KW-1185">Reference proteome</keyword>
<keyword evidence="6 14" id="KW-0418">Kinase</keyword>
<feature type="domain" description="Signal transduction histidine kinase subgroup 3 dimerisation and phosphoacceptor" evidence="12">
    <location>
        <begin position="138"/>
        <end position="201"/>
    </location>
</feature>
<reference evidence="15" key="1">
    <citation type="journal article" date="2019" name="Int. J. Syst. Evol. Microbiol.">
        <title>The Global Catalogue of Microorganisms (GCM) 10K type strain sequencing project: providing services to taxonomists for standard genome sequencing and annotation.</title>
        <authorList>
            <consortium name="The Broad Institute Genomics Platform"/>
            <consortium name="The Broad Institute Genome Sequencing Center for Infectious Disease"/>
            <person name="Wu L."/>
            <person name="Ma J."/>
        </authorList>
    </citation>
    <scope>NUCLEOTIDE SEQUENCE [LARGE SCALE GENOMIC DNA]</scope>
    <source>
        <strain evidence="15">NBRC 108725</strain>
    </source>
</reference>
<dbReference type="PANTHER" id="PTHR24421:SF10">
    <property type="entry name" value="NITRATE_NITRITE SENSOR PROTEIN NARQ"/>
    <property type="match status" value="1"/>
</dbReference>
<dbReference type="Pfam" id="PF02518">
    <property type="entry name" value="HATPase_c"/>
    <property type="match status" value="1"/>
</dbReference>
<dbReference type="InterPro" id="IPR011712">
    <property type="entry name" value="Sig_transdc_His_kin_sub3_dim/P"/>
</dbReference>
<protein>
    <recommendedName>
        <fullName evidence="2">histidine kinase</fullName>
        <ecNumber evidence="2">2.7.13.3</ecNumber>
    </recommendedName>
</protein>
<evidence type="ECO:0000313" key="14">
    <source>
        <dbReference type="EMBL" id="BDZ46231.1"/>
    </source>
</evidence>
<evidence type="ECO:0000256" key="9">
    <source>
        <dbReference type="SAM" id="Coils"/>
    </source>
</evidence>
<dbReference type="InterPro" id="IPR055558">
    <property type="entry name" value="DUF7134"/>
</dbReference>
<gene>
    <name evidence="14" type="ORF">GCM10025866_21400</name>
</gene>
<evidence type="ECO:0000259" key="13">
    <source>
        <dbReference type="Pfam" id="PF23539"/>
    </source>
</evidence>
<keyword evidence="9" id="KW-0175">Coiled coil</keyword>